<evidence type="ECO:0000313" key="3">
    <source>
        <dbReference type="EMBL" id="KAK4025223.1"/>
    </source>
</evidence>
<feature type="compositionally biased region" description="Basic and acidic residues" evidence="1">
    <location>
        <begin position="146"/>
        <end position="157"/>
    </location>
</feature>
<protein>
    <recommendedName>
        <fullName evidence="5">Transmembrane protein</fullName>
    </recommendedName>
</protein>
<evidence type="ECO:0000313" key="4">
    <source>
        <dbReference type="Proteomes" id="UP001234178"/>
    </source>
</evidence>
<proteinExistence type="predicted"/>
<sequence length="181" mass="20713">MDCDVMMFSVCNQQGVFALGRGRHWNIPHRFFAGRLAECRIPFDEKPERTRADTNQVHIATGNAKPRAKKNKNGWGDRGQNQCVYVVLAFCFFLVSLLCVVVLLDASRRIARAPSTPINVPTRSDDAESARTPKPKGMPQKWMHTPAERERERERGSNETLFCTSTATLFFIHPHNFRRPR</sequence>
<feature type="region of interest" description="Disordered" evidence="1">
    <location>
        <begin position="115"/>
        <end position="158"/>
    </location>
</feature>
<comment type="caution">
    <text evidence="3">The sequence shown here is derived from an EMBL/GenBank/DDBJ whole genome shotgun (WGS) entry which is preliminary data.</text>
</comment>
<evidence type="ECO:0000256" key="1">
    <source>
        <dbReference type="SAM" id="MobiDB-lite"/>
    </source>
</evidence>
<keyword evidence="2" id="KW-0472">Membrane</keyword>
<organism evidence="3 4">
    <name type="scientific">Daphnia magna</name>
    <dbReference type="NCBI Taxonomy" id="35525"/>
    <lineage>
        <taxon>Eukaryota</taxon>
        <taxon>Metazoa</taxon>
        <taxon>Ecdysozoa</taxon>
        <taxon>Arthropoda</taxon>
        <taxon>Crustacea</taxon>
        <taxon>Branchiopoda</taxon>
        <taxon>Diplostraca</taxon>
        <taxon>Cladocera</taxon>
        <taxon>Anomopoda</taxon>
        <taxon>Daphniidae</taxon>
        <taxon>Daphnia</taxon>
    </lineage>
</organism>
<keyword evidence="4" id="KW-1185">Reference proteome</keyword>
<evidence type="ECO:0008006" key="5">
    <source>
        <dbReference type="Google" id="ProtNLM"/>
    </source>
</evidence>
<keyword evidence="2" id="KW-1133">Transmembrane helix</keyword>
<dbReference type="Proteomes" id="UP001234178">
    <property type="component" value="Unassembled WGS sequence"/>
</dbReference>
<evidence type="ECO:0000256" key="2">
    <source>
        <dbReference type="SAM" id="Phobius"/>
    </source>
</evidence>
<gene>
    <name evidence="3" type="ORF">OUZ56_014298</name>
</gene>
<accession>A0ABR0AJF8</accession>
<name>A0ABR0AJF8_9CRUS</name>
<dbReference type="EMBL" id="JAOYFB010000038">
    <property type="protein sequence ID" value="KAK4025223.1"/>
    <property type="molecule type" value="Genomic_DNA"/>
</dbReference>
<keyword evidence="2" id="KW-0812">Transmembrane</keyword>
<feature type="transmembrane region" description="Helical" evidence="2">
    <location>
        <begin position="84"/>
        <end position="104"/>
    </location>
</feature>
<reference evidence="3 4" key="1">
    <citation type="journal article" date="2023" name="Nucleic Acids Res.">
        <title>The hologenome of Daphnia magna reveals possible DNA methylation and microbiome-mediated evolution of the host genome.</title>
        <authorList>
            <person name="Chaturvedi A."/>
            <person name="Li X."/>
            <person name="Dhandapani V."/>
            <person name="Marshall H."/>
            <person name="Kissane S."/>
            <person name="Cuenca-Cambronero M."/>
            <person name="Asole G."/>
            <person name="Calvet F."/>
            <person name="Ruiz-Romero M."/>
            <person name="Marangio P."/>
            <person name="Guigo R."/>
            <person name="Rago D."/>
            <person name="Mirbahai L."/>
            <person name="Eastwood N."/>
            <person name="Colbourne J.K."/>
            <person name="Zhou J."/>
            <person name="Mallon E."/>
            <person name="Orsini L."/>
        </authorList>
    </citation>
    <scope>NUCLEOTIDE SEQUENCE [LARGE SCALE GENOMIC DNA]</scope>
    <source>
        <strain evidence="3">LRV0_1</strain>
    </source>
</reference>